<comment type="caution">
    <text evidence="2">The sequence shown here is derived from an EMBL/GenBank/DDBJ whole genome shotgun (WGS) entry which is preliminary data.</text>
</comment>
<proteinExistence type="predicted"/>
<name>A0A1F7RH47_9BACT</name>
<protein>
    <recommendedName>
        <fullName evidence="1">Polymerase nucleotidyl transferase domain-containing protein</fullName>
    </recommendedName>
</protein>
<dbReference type="Proteomes" id="UP000178526">
    <property type="component" value="Unassembled WGS sequence"/>
</dbReference>
<feature type="domain" description="Polymerase nucleotidyl transferase" evidence="1">
    <location>
        <begin position="11"/>
        <end position="86"/>
    </location>
</feature>
<dbReference type="Gene3D" id="3.30.460.10">
    <property type="entry name" value="Beta Polymerase, domain 2"/>
    <property type="match status" value="1"/>
</dbReference>
<dbReference type="EMBL" id="MGDB01000103">
    <property type="protein sequence ID" value="OGL40267.1"/>
    <property type="molecule type" value="Genomic_DNA"/>
</dbReference>
<dbReference type="GO" id="GO:0016779">
    <property type="term" value="F:nucleotidyltransferase activity"/>
    <property type="evidence" value="ECO:0007669"/>
    <property type="project" value="InterPro"/>
</dbReference>
<reference evidence="2 3" key="1">
    <citation type="journal article" date="2016" name="Nat. Commun.">
        <title>Thousands of microbial genomes shed light on interconnected biogeochemical processes in an aquifer system.</title>
        <authorList>
            <person name="Anantharaman K."/>
            <person name="Brown C.T."/>
            <person name="Hug L.A."/>
            <person name="Sharon I."/>
            <person name="Castelle C.J."/>
            <person name="Probst A.J."/>
            <person name="Thomas B.C."/>
            <person name="Singh A."/>
            <person name="Wilkins M.J."/>
            <person name="Karaoz U."/>
            <person name="Brodie E.L."/>
            <person name="Williams K.H."/>
            <person name="Hubbard S.S."/>
            <person name="Banfield J.F."/>
        </authorList>
    </citation>
    <scope>NUCLEOTIDE SEQUENCE [LARGE SCALE GENOMIC DNA]</scope>
</reference>
<dbReference type="PANTHER" id="PTHR33933">
    <property type="entry name" value="NUCLEOTIDYLTRANSFERASE"/>
    <property type="match status" value="1"/>
</dbReference>
<dbReference type="InterPro" id="IPR002934">
    <property type="entry name" value="Polymerase_NTP_transf_dom"/>
</dbReference>
<dbReference type="PANTHER" id="PTHR33933:SF1">
    <property type="entry name" value="PROTEIN ADENYLYLTRANSFERASE MNTA-RELATED"/>
    <property type="match status" value="1"/>
</dbReference>
<dbReference type="InterPro" id="IPR043519">
    <property type="entry name" value="NT_sf"/>
</dbReference>
<evidence type="ECO:0000313" key="2">
    <source>
        <dbReference type="EMBL" id="OGL40267.1"/>
    </source>
</evidence>
<accession>A0A1F7RH47</accession>
<evidence type="ECO:0000313" key="3">
    <source>
        <dbReference type="Proteomes" id="UP000178526"/>
    </source>
</evidence>
<sequence>MPLKEHEKVALKELKNILQKNYNLLDFRLFGSKARKEDSPESDIDVMIELSEVNPHIETEIDKIIFDINLKNDCFISAVIFGKKELEEGPMDQSPLYKAIEKEGIRI</sequence>
<dbReference type="AlphaFoldDB" id="A0A1F7RH47"/>
<dbReference type="InterPro" id="IPR052548">
    <property type="entry name" value="Type_VII_TA_antitoxin"/>
</dbReference>
<dbReference type="SUPFAM" id="SSF81301">
    <property type="entry name" value="Nucleotidyltransferase"/>
    <property type="match status" value="1"/>
</dbReference>
<dbReference type="Pfam" id="PF01909">
    <property type="entry name" value="NTP_transf_2"/>
    <property type="match status" value="1"/>
</dbReference>
<organism evidence="2 3">
    <name type="scientific">Candidatus Schekmanbacteria bacterium GWA2_38_11</name>
    <dbReference type="NCBI Taxonomy" id="1817876"/>
    <lineage>
        <taxon>Bacteria</taxon>
        <taxon>Candidatus Schekmaniibacteriota</taxon>
    </lineage>
</organism>
<dbReference type="CDD" id="cd05403">
    <property type="entry name" value="NT_KNTase_like"/>
    <property type="match status" value="1"/>
</dbReference>
<evidence type="ECO:0000259" key="1">
    <source>
        <dbReference type="Pfam" id="PF01909"/>
    </source>
</evidence>
<gene>
    <name evidence="2" type="ORF">A2042_02385</name>
</gene>